<accession>A0ABD5W3V6</accession>
<dbReference type="PANTHER" id="PTHR46211:SF14">
    <property type="entry name" value="GLYCEROPHOSPHODIESTER PHOSPHODIESTERASE"/>
    <property type="match status" value="1"/>
</dbReference>
<dbReference type="Pfam" id="PF03009">
    <property type="entry name" value="GDPD"/>
    <property type="match status" value="1"/>
</dbReference>
<protein>
    <submittedName>
        <fullName evidence="2">Glycerophosphodiester phosphodiesterase</fullName>
    </submittedName>
</protein>
<gene>
    <name evidence="2" type="ORF">ACFQQG_12845</name>
</gene>
<dbReference type="PANTHER" id="PTHR46211">
    <property type="entry name" value="GLYCEROPHOSPHORYL DIESTER PHOSPHODIESTERASE"/>
    <property type="match status" value="1"/>
</dbReference>
<proteinExistence type="predicted"/>
<sequence>MQQRARVRIIGHRGCATHYPENTLAAIRGCAPHVDTVEIDVRRCASGEVVVFHDETVDRLTEGEGRVDEYRFEELPPVTVDGMDKPIPTLSEALDALPRVRE</sequence>
<dbReference type="Gene3D" id="3.20.20.190">
    <property type="entry name" value="Phosphatidylinositol (PI) phosphodiesterase"/>
    <property type="match status" value="1"/>
</dbReference>
<dbReference type="InterPro" id="IPR030395">
    <property type="entry name" value="GP_PDE_dom"/>
</dbReference>
<organism evidence="2 3">
    <name type="scientific">Halovenus salina</name>
    <dbReference type="NCBI Taxonomy" id="1510225"/>
    <lineage>
        <taxon>Archaea</taxon>
        <taxon>Methanobacteriati</taxon>
        <taxon>Methanobacteriota</taxon>
        <taxon>Stenosarchaea group</taxon>
        <taxon>Halobacteria</taxon>
        <taxon>Halobacteriales</taxon>
        <taxon>Haloarculaceae</taxon>
        <taxon>Halovenus</taxon>
    </lineage>
</organism>
<keyword evidence="3" id="KW-1185">Reference proteome</keyword>
<dbReference type="SUPFAM" id="SSF51695">
    <property type="entry name" value="PLC-like phosphodiesterases"/>
    <property type="match status" value="1"/>
</dbReference>
<name>A0ABD5W3V6_9EURY</name>
<dbReference type="InterPro" id="IPR017946">
    <property type="entry name" value="PLC-like_Pdiesterase_TIM-brl"/>
</dbReference>
<evidence type="ECO:0000259" key="1">
    <source>
        <dbReference type="PROSITE" id="PS51704"/>
    </source>
</evidence>
<dbReference type="AlphaFoldDB" id="A0ABD5W3V6"/>
<evidence type="ECO:0000313" key="3">
    <source>
        <dbReference type="Proteomes" id="UP001596445"/>
    </source>
</evidence>
<dbReference type="EMBL" id="JBHSZI010000001">
    <property type="protein sequence ID" value="MFC7058893.1"/>
    <property type="molecule type" value="Genomic_DNA"/>
</dbReference>
<reference evidence="2 3" key="1">
    <citation type="journal article" date="2019" name="Int. J. Syst. Evol. Microbiol.">
        <title>The Global Catalogue of Microorganisms (GCM) 10K type strain sequencing project: providing services to taxonomists for standard genome sequencing and annotation.</title>
        <authorList>
            <consortium name="The Broad Institute Genomics Platform"/>
            <consortium name="The Broad Institute Genome Sequencing Center for Infectious Disease"/>
            <person name="Wu L."/>
            <person name="Ma J."/>
        </authorList>
    </citation>
    <scope>NUCLEOTIDE SEQUENCE [LARGE SCALE GENOMIC DNA]</scope>
    <source>
        <strain evidence="2 3">JCM 30072</strain>
    </source>
</reference>
<dbReference type="PROSITE" id="PS51704">
    <property type="entry name" value="GP_PDE"/>
    <property type="match status" value="1"/>
</dbReference>
<evidence type="ECO:0000313" key="2">
    <source>
        <dbReference type="EMBL" id="MFC7058893.1"/>
    </source>
</evidence>
<comment type="caution">
    <text evidence="2">The sequence shown here is derived from an EMBL/GenBank/DDBJ whole genome shotgun (WGS) entry which is preliminary data.</text>
</comment>
<dbReference type="RefSeq" id="WP_382185839.1">
    <property type="nucleotide sequence ID" value="NZ_JBHSZI010000001.1"/>
</dbReference>
<feature type="domain" description="GP-PDE" evidence="1">
    <location>
        <begin position="7"/>
        <end position="102"/>
    </location>
</feature>
<dbReference type="Proteomes" id="UP001596445">
    <property type="component" value="Unassembled WGS sequence"/>
</dbReference>